<proteinExistence type="predicted"/>
<dbReference type="STRING" id="1367847.JCM7686_1012"/>
<evidence type="ECO:0000313" key="1">
    <source>
        <dbReference type="EMBL" id="AGT08121.1"/>
    </source>
</evidence>
<dbReference type="eggNOG" id="COG4983">
    <property type="taxonomic scope" value="Bacteria"/>
</dbReference>
<accession>S5YSD0</accession>
<dbReference type="RefSeq" id="WP_020949759.1">
    <property type="nucleotide sequence ID" value="NC_022041.1"/>
</dbReference>
<keyword evidence="2" id="KW-1185">Reference proteome</keyword>
<dbReference type="PATRIC" id="fig|1367847.3.peg.976"/>
<evidence type="ECO:0000313" key="2">
    <source>
        <dbReference type="Proteomes" id="UP000015480"/>
    </source>
</evidence>
<evidence type="ECO:0008006" key="3">
    <source>
        <dbReference type="Google" id="ProtNLM"/>
    </source>
</evidence>
<name>S5YSD0_PARAH</name>
<dbReference type="KEGG" id="pami:JCM7686_1012"/>
<sequence>MTAPAFTADIPQPIPFKTEGPQPLMREIPQGEPYPIHALGPLRAAVEAVQDITQAPAAIAAQSALSIAALAVQGFADVEILGGGVAPCALFCLTIAESGERKSSCDRLLMQGIRDHEAREAVAYREAYAEFEVAMEIWLGKRKRMMTAAAEADQTKALKATAELQTLGPAPVEPLKPNLTFQEPTIEGLFKFYQAGRPSVGLFTDEGGSFIGGHGMNSDNRLKTIAGFSSLWNGDKLTRMRAGHGTSDYPGRRLSMHVMVQPVIAHPFLADPLASGQGFLARFLMTEPPSAIGTRLRRGHDHDSELNLSAFNDRLRELLDRPMPTGDSARELKPVRLPLSSAAKTMLRDFYERVEKAQAPGGGMEHIRAYASKAAEQAARIAGVLTLWTDLDAAEVAPAAMDWGLELAEFYLGEAQRLAEAGAVSEETGRAELLRRWLLDSWPHAEIVPSDIMKFGPNSLRERSKLAKPIGALVMGGWLAPLPNGTVIRGATRKEAFRIVRGWDVD</sequence>
<dbReference type="Proteomes" id="UP000015480">
    <property type="component" value="Chromosome"/>
</dbReference>
<dbReference type="InterPro" id="IPR025048">
    <property type="entry name" value="DUF3987"/>
</dbReference>
<dbReference type="AlphaFoldDB" id="S5YSD0"/>
<dbReference type="HOGENOM" id="CLU_020866_4_0_5"/>
<reference evidence="1 2" key="1">
    <citation type="journal article" date="2014" name="BMC Genomics">
        <title>Architecture and functions of a multipartite genome of the methylotrophic bacterium Paracoccus aminophilus JCM 7686, containing primary and secondary chromids.</title>
        <authorList>
            <person name="Dziewit L."/>
            <person name="Czarnecki J."/>
            <person name="Wibberg D."/>
            <person name="Radlinska M."/>
            <person name="Mrozek P."/>
            <person name="Szymczak M."/>
            <person name="Schluter A."/>
            <person name="Puhler A."/>
            <person name="Bartosik D."/>
        </authorList>
    </citation>
    <scope>NUCLEOTIDE SEQUENCE [LARGE SCALE GENOMIC DNA]</scope>
    <source>
        <strain evidence="1">JCM 7686</strain>
    </source>
</reference>
<protein>
    <recommendedName>
        <fullName evidence="3">DUF3987 domain-containing protein</fullName>
    </recommendedName>
</protein>
<dbReference type="Pfam" id="PF13148">
    <property type="entry name" value="DUF3987"/>
    <property type="match status" value="1"/>
</dbReference>
<dbReference type="EMBL" id="CP006650">
    <property type="protein sequence ID" value="AGT08121.1"/>
    <property type="molecule type" value="Genomic_DNA"/>
</dbReference>
<dbReference type="OrthoDB" id="9067983at2"/>
<gene>
    <name evidence="1" type="ORF">JCM7686_1012</name>
</gene>
<organism evidence="1 2">
    <name type="scientific">Paracoccus aminophilus JCM 7686</name>
    <dbReference type="NCBI Taxonomy" id="1367847"/>
    <lineage>
        <taxon>Bacteria</taxon>
        <taxon>Pseudomonadati</taxon>
        <taxon>Pseudomonadota</taxon>
        <taxon>Alphaproteobacteria</taxon>
        <taxon>Rhodobacterales</taxon>
        <taxon>Paracoccaceae</taxon>
        <taxon>Paracoccus</taxon>
    </lineage>
</organism>